<evidence type="ECO:0000256" key="5">
    <source>
        <dbReference type="SAM" id="Phobius"/>
    </source>
</evidence>
<protein>
    <submittedName>
        <fullName evidence="7">Mitochondrial two pore calcium channel protein 1</fullName>
    </submittedName>
</protein>
<organism evidence="7 8">
    <name type="scientific">Andalucia godoyi</name>
    <name type="common">Flagellate</name>
    <dbReference type="NCBI Taxonomy" id="505711"/>
    <lineage>
        <taxon>Eukaryota</taxon>
        <taxon>Discoba</taxon>
        <taxon>Jakobida</taxon>
        <taxon>Andalucina</taxon>
        <taxon>Andaluciidae</taxon>
        <taxon>Andalucia</taxon>
    </lineage>
</organism>
<feature type="transmembrane region" description="Helical" evidence="5">
    <location>
        <begin position="149"/>
        <end position="169"/>
    </location>
</feature>
<sequence length="786" mass="89580">MSKHQKCCRVATTATRQFRRCLRFLDPICCILPVMTKVSKYNGALSRACICLANARACVASEEYINEGFVLIAYKWFLLSGAVSVVRYLSLLQMLLALFEAPAALFPGVLPRELLFSLELFMLLVYLLEMWVSVWVLKDRRRWFFDMWNVSFFLVTAISFGGNVLLTLVQDRYSAFVRFLRPFYVIWHHQVLRTVVSNILSSLMDIANLILVFAFYFFIMLAVFVGVFRGTAEGNAYFATPGDAIYYLFVTMTTVNFPDVMIPAYNENGLYACFFVVFLLTCTVFFLNLTTATMYRTYRGSLIQSTEDKKGHKKQSFRKSFFYCREMELIANSGGGRSFDNLSERDPLVQISYSTFHNVLSDCGLQMSDDEFRKFSFIVDESQVGTINIAEFQKSVSAVWFSRRKLDSFLLTRLPFNRIVEEGWYVALVRLWKGTLYQAMVDSQGFLYLIYLLSVLFVNNEDPAFLSRGPFVKSSANESLLAGGSSRMIVDCVYLATLCCHTLFSILVLRGKFFSTSSWNSFDLLLVVYGVTLYFIAIGVECPSGTWITLSVLFCCRSARLLGNFSGTSRVLFTIKDIVPVLAPFLLLELCVMYSVAQIGILLFNGKIDRDDGDLVRSDYGKAAYFQLSFNTIGEAYVTLFALLMINNWNVVATGFVAVTSPWSRLFFVFNYFLQVVIILNCILAFIIETYSLLYTMRERTSLLRESSFVAKRKLRQVRKSLSKASLSEMDNEGFDSRIMERWRRFAAKLLHHVASQSELPTDEFADEVTGSVMDNAESDGNLPTD</sequence>
<evidence type="ECO:0000313" key="7">
    <source>
        <dbReference type="EMBL" id="KAF0852840.1"/>
    </source>
</evidence>
<dbReference type="EMBL" id="VRVR01000014">
    <property type="protein sequence ID" value="KAF0852840.1"/>
    <property type="molecule type" value="Genomic_DNA"/>
</dbReference>
<keyword evidence="3 5" id="KW-1133">Transmembrane helix</keyword>
<feature type="transmembrane region" description="Helical" evidence="5">
    <location>
        <begin position="625"/>
        <end position="646"/>
    </location>
</feature>
<feature type="transmembrane region" description="Helical" evidence="5">
    <location>
        <begin position="521"/>
        <end position="540"/>
    </location>
</feature>
<proteinExistence type="predicted"/>
<evidence type="ECO:0000256" key="2">
    <source>
        <dbReference type="ARBA" id="ARBA00022692"/>
    </source>
</evidence>
<feature type="transmembrane region" description="Helical" evidence="5">
    <location>
        <begin position="114"/>
        <end position="137"/>
    </location>
</feature>
<dbReference type="Gene3D" id="1.10.287.70">
    <property type="match status" value="2"/>
</dbReference>
<keyword evidence="4 5" id="KW-0472">Membrane</keyword>
<evidence type="ECO:0000256" key="1">
    <source>
        <dbReference type="ARBA" id="ARBA00004141"/>
    </source>
</evidence>
<evidence type="ECO:0000256" key="3">
    <source>
        <dbReference type="ARBA" id="ARBA00022989"/>
    </source>
</evidence>
<feature type="transmembrane region" description="Helical" evidence="5">
    <location>
        <begin position="581"/>
        <end position="604"/>
    </location>
</feature>
<feature type="transmembrane region" description="Helical" evidence="5">
    <location>
        <begin position="439"/>
        <end position="458"/>
    </location>
</feature>
<name>A0A8K0F2X1_ANDGO</name>
<feature type="transmembrane region" description="Helical" evidence="5">
    <location>
        <begin position="206"/>
        <end position="228"/>
    </location>
</feature>
<dbReference type="InterPro" id="IPR005821">
    <property type="entry name" value="Ion_trans_dom"/>
</dbReference>
<feature type="transmembrane region" description="Helical" evidence="5">
    <location>
        <begin position="76"/>
        <end position="99"/>
    </location>
</feature>
<keyword evidence="2 5" id="KW-0812">Transmembrane</keyword>
<dbReference type="OrthoDB" id="416585at2759"/>
<keyword evidence="8" id="KW-1185">Reference proteome</keyword>
<feature type="domain" description="Ion transport" evidence="6">
    <location>
        <begin position="109"/>
        <end position="298"/>
    </location>
</feature>
<feature type="transmembrane region" description="Helical" evidence="5">
    <location>
        <begin position="269"/>
        <end position="289"/>
    </location>
</feature>
<dbReference type="PANTHER" id="PTHR46726:SF1">
    <property type="entry name" value="TWO-PORE CALCIUM CHANNEL 3"/>
    <property type="match status" value="1"/>
</dbReference>
<dbReference type="PANTHER" id="PTHR46726">
    <property type="entry name" value="TWO PORE CHANNEL 3"/>
    <property type="match status" value="1"/>
</dbReference>
<feature type="domain" description="Ion transport" evidence="6">
    <location>
        <begin position="488"/>
        <end position="696"/>
    </location>
</feature>
<dbReference type="AlphaFoldDB" id="A0A8K0F2X1"/>
<dbReference type="Proteomes" id="UP000799049">
    <property type="component" value="Unassembled WGS sequence"/>
</dbReference>
<dbReference type="Pfam" id="PF00520">
    <property type="entry name" value="Ion_trans"/>
    <property type="match status" value="2"/>
</dbReference>
<evidence type="ECO:0000256" key="4">
    <source>
        <dbReference type="ARBA" id="ARBA00023136"/>
    </source>
</evidence>
<dbReference type="GO" id="GO:0005216">
    <property type="term" value="F:monoatomic ion channel activity"/>
    <property type="evidence" value="ECO:0007669"/>
    <property type="project" value="InterPro"/>
</dbReference>
<dbReference type="GO" id="GO:0016020">
    <property type="term" value="C:membrane"/>
    <property type="evidence" value="ECO:0007669"/>
    <property type="project" value="UniProtKB-SubCell"/>
</dbReference>
<reference evidence="7" key="1">
    <citation type="submission" date="2019-09" db="EMBL/GenBank/DDBJ databases">
        <title>The Mitochondrial Proteome of the Jakobid, Andalucia godoyi, a Protist With the Most Gene-Rich and Bacteria-Like Mitochondrial Genome.</title>
        <authorList>
            <person name="Gray M.W."/>
            <person name="Burger G."/>
            <person name="Derelle R."/>
            <person name="Klimes V."/>
            <person name="Leger M."/>
            <person name="Sarrasin M."/>
            <person name="Vlcek C."/>
            <person name="Roger A.J."/>
            <person name="Elias M."/>
            <person name="Lang B.F."/>
        </authorList>
    </citation>
    <scope>NUCLEOTIDE SEQUENCE</scope>
    <source>
        <strain evidence="7">And28</strain>
    </source>
</reference>
<comment type="subcellular location">
    <subcellularLocation>
        <location evidence="1">Membrane</location>
        <topology evidence="1">Multi-pass membrane protein</topology>
    </subcellularLocation>
</comment>
<feature type="transmembrane region" description="Helical" evidence="5">
    <location>
        <begin position="488"/>
        <end position="509"/>
    </location>
</feature>
<feature type="transmembrane region" description="Helical" evidence="5">
    <location>
        <begin position="235"/>
        <end position="257"/>
    </location>
</feature>
<gene>
    <name evidence="7" type="ORF">ANDGO_04528</name>
</gene>
<accession>A0A8K0F2X1</accession>
<dbReference type="SUPFAM" id="SSF81324">
    <property type="entry name" value="Voltage-gated potassium channels"/>
    <property type="match status" value="1"/>
</dbReference>
<evidence type="ECO:0000259" key="6">
    <source>
        <dbReference type="Pfam" id="PF00520"/>
    </source>
</evidence>
<feature type="transmembrane region" description="Helical" evidence="5">
    <location>
        <begin position="666"/>
        <end position="688"/>
    </location>
</feature>
<evidence type="ECO:0000313" key="8">
    <source>
        <dbReference type="Proteomes" id="UP000799049"/>
    </source>
</evidence>
<comment type="caution">
    <text evidence="7">The sequence shown here is derived from an EMBL/GenBank/DDBJ whole genome shotgun (WGS) entry which is preliminary data.</text>
</comment>